<organism evidence="1 2">
    <name type="scientific">Pseudoduganella namucuonensis</name>
    <dbReference type="NCBI Taxonomy" id="1035707"/>
    <lineage>
        <taxon>Bacteria</taxon>
        <taxon>Pseudomonadati</taxon>
        <taxon>Pseudomonadota</taxon>
        <taxon>Betaproteobacteria</taxon>
        <taxon>Burkholderiales</taxon>
        <taxon>Oxalobacteraceae</taxon>
        <taxon>Telluria group</taxon>
        <taxon>Pseudoduganella</taxon>
    </lineage>
</organism>
<dbReference type="Pfam" id="PF04237">
    <property type="entry name" value="YjbR"/>
    <property type="match status" value="1"/>
</dbReference>
<sequence>MDTEQLKAHCASRPGAAQVLHGAPSNILVYKVGDKTFAYFKTSEPEQWRFSVRVTPDRFLELTDMPGVKPARYMGRYHWITIVDVRTFPEDYLLELVRGSHERALASLSKAKRKELTGS</sequence>
<dbReference type="AlphaFoldDB" id="A0A1I7HA50"/>
<dbReference type="SUPFAM" id="SSF142906">
    <property type="entry name" value="YjbR-like"/>
    <property type="match status" value="1"/>
</dbReference>
<dbReference type="InterPro" id="IPR007351">
    <property type="entry name" value="YjbR"/>
</dbReference>
<evidence type="ECO:0000313" key="1">
    <source>
        <dbReference type="EMBL" id="SFU57386.1"/>
    </source>
</evidence>
<proteinExistence type="predicted"/>
<dbReference type="RefSeq" id="WP_093554873.1">
    <property type="nucleotide sequence ID" value="NZ_FPBO01000005.1"/>
</dbReference>
<dbReference type="GO" id="GO:0003677">
    <property type="term" value="F:DNA binding"/>
    <property type="evidence" value="ECO:0007669"/>
    <property type="project" value="UniProtKB-KW"/>
</dbReference>
<dbReference type="PANTHER" id="PTHR35145">
    <property type="entry name" value="CYTOPLASMIC PROTEIN-RELATED"/>
    <property type="match status" value="1"/>
</dbReference>
<dbReference type="PANTHER" id="PTHR35145:SF1">
    <property type="entry name" value="CYTOPLASMIC PROTEIN"/>
    <property type="match status" value="1"/>
</dbReference>
<dbReference type="EMBL" id="FPBO01000005">
    <property type="protein sequence ID" value="SFU57386.1"/>
    <property type="molecule type" value="Genomic_DNA"/>
</dbReference>
<name>A0A1I7HA50_9BURK</name>
<keyword evidence="2" id="KW-1185">Reference proteome</keyword>
<evidence type="ECO:0000313" key="2">
    <source>
        <dbReference type="Proteomes" id="UP000199391"/>
    </source>
</evidence>
<dbReference type="InterPro" id="IPR058532">
    <property type="entry name" value="YjbR/MT2646/Rv2570-like"/>
</dbReference>
<accession>A0A1I7HA50</accession>
<dbReference type="Gene3D" id="3.90.1150.30">
    <property type="match status" value="1"/>
</dbReference>
<dbReference type="InterPro" id="IPR038056">
    <property type="entry name" value="YjbR-like_sf"/>
</dbReference>
<reference evidence="2" key="1">
    <citation type="submission" date="2016-10" db="EMBL/GenBank/DDBJ databases">
        <authorList>
            <person name="Varghese N."/>
            <person name="Submissions S."/>
        </authorList>
    </citation>
    <scope>NUCLEOTIDE SEQUENCE [LARGE SCALE GENOMIC DNA]</scope>
    <source>
        <strain evidence="2">CGMCC 1.11014</strain>
    </source>
</reference>
<protein>
    <submittedName>
        <fullName evidence="1">Predicted DNA-binding protein, MmcQ/YjbR family</fullName>
    </submittedName>
</protein>
<dbReference type="STRING" id="1035707.SAMN05216552_100589"/>
<gene>
    <name evidence="1" type="ORF">SAMN05216552_100589</name>
</gene>
<dbReference type="OrthoDB" id="9804614at2"/>
<dbReference type="Proteomes" id="UP000199391">
    <property type="component" value="Unassembled WGS sequence"/>
</dbReference>
<keyword evidence="1" id="KW-0238">DNA-binding</keyword>